<dbReference type="PROSITE" id="PS00028">
    <property type="entry name" value="ZINC_FINGER_C2H2_1"/>
    <property type="match status" value="3"/>
</dbReference>
<keyword evidence="6" id="KW-0539">Nucleus</keyword>
<dbReference type="InterPro" id="IPR036236">
    <property type="entry name" value="Znf_C2H2_sf"/>
</dbReference>
<name>A0A9P0AMC0_BEMTA</name>
<keyword evidence="3" id="KW-0677">Repeat</keyword>
<dbReference type="AlphaFoldDB" id="A0A9P0AMC0"/>
<evidence type="ECO:0000256" key="1">
    <source>
        <dbReference type="ARBA" id="ARBA00004123"/>
    </source>
</evidence>
<proteinExistence type="predicted"/>
<dbReference type="Gene3D" id="3.30.160.60">
    <property type="entry name" value="Classic Zinc Finger"/>
    <property type="match status" value="3"/>
</dbReference>
<dbReference type="GO" id="GO:0000981">
    <property type="term" value="F:DNA-binding transcription factor activity, RNA polymerase II-specific"/>
    <property type="evidence" value="ECO:0007669"/>
    <property type="project" value="TreeGrafter"/>
</dbReference>
<feature type="domain" description="C2H2-type" evidence="9">
    <location>
        <begin position="271"/>
        <end position="300"/>
    </location>
</feature>
<dbReference type="GO" id="GO:0005634">
    <property type="term" value="C:nucleus"/>
    <property type="evidence" value="ECO:0007669"/>
    <property type="project" value="UniProtKB-SubCell"/>
</dbReference>
<reference evidence="10" key="1">
    <citation type="submission" date="2021-12" db="EMBL/GenBank/DDBJ databases">
        <authorList>
            <person name="King R."/>
        </authorList>
    </citation>
    <scope>NUCLEOTIDE SEQUENCE</scope>
</reference>
<keyword evidence="2" id="KW-0479">Metal-binding</keyword>
<evidence type="ECO:0000256" key="8">
    <source>
        <dbReference type="SAM" id="MobiDB-lite"/>
    </source>
</evidence>
<sequence>MVLTIDTSEGALMMTDCSRSRYLKGMDLCTRNYPRCFDLPQSSPLSLTPQPSDSEGDEMDVDYGKKLAQPIMSATPPHSPTSCEAKVTSVPVSVIMRAHKDGSCSPEPPSPEPEQHSPLNCSSASGGGPDFSPRSSPGLFKPVPNHLEINPLKSIRYKMNTGKEEVFINSKDTNRDRADGESEEDRSSGPKTLPIAPRPFLPLSPAQTVILTGGTLIPLDPNRRPILFAPPAENSPFVFVAPPAAPAPLGAPPGSRRERGAQNLDPRRRVFECHYENCGKNYFKSSHLKAHMRTHTGEKPFVCQWEGCERRFSRSDELSRHKRTHTGEKKFGCEVCARRFMRSDHLAKHVKRHTKDQLLISAQRNLVQSRPAPPANPPLPHHHAATPEGPLRLGFVIPVKNFLTQMI</sequence>
<keyword evidence="11" id="KW-1185">Reference proteome</keyword>
<keyword evidence="5" id="KW-0862">Zinc</keyword>
<dbReference type="EMBL" id="OU963868">
    <property type="protein sequence ID" value="CAH0393576.1"/>
    <property type="molecule type" value="Genomic_DNA"/>
</dbReference>
<protein>
    <recommendedName>
        <fullName evidence="9">C2H2-type domain-containing protein</fullName>
    </recommendedName>
</protein>
<organism evidence="10 11">
    <name type="scientific">Bemisia tabaci</name>
    <name type="common">Sweetpotato whitefly</name>
    <name type="synonym">Aleurodes tabaci</name>
    <dbReference type="NCBI Taxonomy" id="7038"/>
    <lineage>
        <taxon>Eukaryota</taxon>
        <taxon>Metazoa</taxon>
        <taxon>Ecdysozoa</taxon>
        <taxon>Arthropoda</taxon>
        <taxon>Hexapoda</taxon>
        <taxon>Insecta</taxon>
        <taxon>Pterygota</taxon>
        <taxon>Neoptera</taxon>
        <taxon>Paraneoptera</taxon>
        <taxon>Hemiptera</taxon>
        <taxon>Sternorrhyncha</taxon>
        <taxon>Aleyrodoidea</taxon>
        <taxon>Aleyrodidae</taxon>
        <taxon>Aleyrodinae</taxon>
        <taxon>Bemisia</taxon>
    </lineage>
</organism>
<evidence type="ECO:0000259" key="9">
    <source>
        <dbReference type="PROSITE" id="PS50157"/>
    </source>
</evidence>
<dbReference type="InterPro" id="IPR013087">
    <property type="entry name" value="Znf_C2H2_type"/>
</dbReference>
<evidence type="ECO:0000256" key="4">
    <source>
        <dbReference type="ARBA" id="ARBA00022771"/>
    </source>
</evidence>
<dbReference type="PANTHER" id="PTHR23235:SF120">
    <property type="entry name" value="KRUPPEL-LIKE FACTOR 15"/>
    <property type="match status" value="1"/>
</dbReference>
<feature type="region of interest" description="Disordered" evidence="8">
    <location>
        <begin position="166"/>
        <end position="200"/>
    </location>
</feature>
<dbReference type="SUPFAM" id="SSF57667">
    <property type="entry name" value="beta-beta-alpha zinc fingers"/>
    <property type="match status" value="2"/>
</dbReference>
<gene>
    <name evidence="10" type="ORF">BEMITA_LOCUS11959</name>
</gene>
<dbReference type="Proteomes" id="UP001152759">
    <property type="component" value="Chromosome 7"/>
</dbReference>
<evidence type="ECO:0000256" key="7">
    <source>
        <dbReference type="PROSITE-ProRule" id="PRU00042"/>
    </source>
</evidence>
<dbReference type="KEGG" id="btab:109032127"/>
<dbReference type="PROSITE" id="PS50157">
    <property type="entry name" value="ZINC_FINGER_C2H2_2"/>
    <property type="match status" value="3"/>
</dbReference>
<feature type="domain" description="C2H2-type" evidence="9">
    <location>
        <begin position="331"/>
        <end position="358"/>
    </location>
</feature>
<dbReference type="GO" id="GO:0000978">
    <property type="term" value="F:RNA polymerase II cis-regulatory region sequence-specific DNA binding"/>
    <property type="evidence" value="ECO:0007669"/>
    <property type="project" value="TreeGrafter"/>
</dbReference>
<dbReference type="FunFam" id="3.30.160.60:FF:000125">
    <property type="entry name" value="Putative zinc finger protein 143"/>
    <property type="match status" value="1"/>
</dbReference>
<evidence type="ECO:0000256" key="5">
    <source>
        <dbReference type="ARBA" id="ARBA00022833"/>
    </source>
</evidence>
<evidence type="ECO:0000313" key="11">
    <source>
        <dbReference type="Proteomes" id="UP001152759"/>
    </source>
</evidence>
<feature type="domain" description="C2H2-type" evidence="9">
    <location>
        <begin position="301"/>
        <end position="330"/>
    </location>
</feature>
<evidence type="ECO:0000256" key="6">
    <source>
        <dbReference type="ARBA" id="ARBA00023242"/>
    </source>
</evidence>
<dbReference type="SMART" id="SM00355">
    <property type="entry name" value="ZnF_C2H2"/>
    <property type="match status" value="3"/>
</dbReference>
<evidence type="ECO:0000256" key="3">
    <source>
        <dbReference type="ARBA" id="ARBA00022737"/>
    </source>
</evidence>
<feature type="region of interest" description="Disordered" evidence="8">
    <location>
        <begin position="99"/>
        <end position="145"/>
    </location>
</feature>
<feature type="compositionally biased region" description="Low complexity" evidence="8">
    <location>
        <begin position="40"/>
        <end position="53"/>
    </location>
</feature>
<dbReference type="FunFam" id="3.30.160.60:FF:000018">
    <property type="entry name" value="Krueppel-like factor 15"/>
    <property type="match status" value="1"/>
</dbReference>
<evidence type="ECO:0000313" key="10">
    <source>
        <dbReference type="EMBL" id="CAH0393576.1"/>
    </source>
</evidence>
<comment type="subcellular location">
    <subcellularLocation>
        <location evidence="1">Nucleus</location>
    </subcellularLocation>
</comment>
<evidence type="ECO:0000256" key="2">
    <source>
        <dbReference type="ARBA" id="ARBA00022723"/>
    </source>
</evidence>
<dbReference type="PANTHER" id="PTHR23235">
    <property type="entry name" value="KRUEPPEL-LIKE TRANSCRIPTION FACTOR"/>
    <property type="match status" value="1"/>
</dbReference>
<dbReference type="GO" id="GO:0008270">
    <property type="term" value="F:zinc ion binding"/>
    <property type="evidence" value="ECO:0007669"/>
    <property type="project" value="UniProtKB-KW"/>
</dbReference>
<feature type="region of interest" description="Disordered" evidence="8">
    <location>
        <begin position="368"/>
        <end position="387"/>
    </location>
</feature>
<dbReference type="FunFam" id="3.30.160.60:FF:000926">
    <property type="entry name" value="Kruppel like factor 13"/>
    <property type="match status" value="1"/>
</dbReference>
<dbReference type="Pfam" id="PF00096">
    <property type="entry name" value="zf-C2H2"/>
    <property type="match status" value="2"/>
</dbReference>
<feature type="region of interest" description="Disordered" evidence="8">
    <location>
        <begin position="40"/>
        <end position="60"/>
    </location>
</feature>
<feature type="compositionally biased region" description="Basic and acidic residues" evidence="8">
    <location>
        <begin position="166"/>
        <end position="188"/>
    </location>
</feature>
<keyword evidence="4 7" id="KW-0863">Zinc-finger</keyword>
<accession>A0A9P0AMC0</accession>